<evidence type="ECO:0000256" key="12">
    <source>
        <dbReference type="SAM" id="Phobius"/>
    </source>
</evidence>
<dbReference type="InterPro" id="IPR006626">
    <property type="entry name" value="PbH1"/>
</dbReference>
<keyword evidence="8" id="KW-0961">Cell wall biogenesis/degradation</keyword>
<keyword evidence="12" id="KW-1133">Transmembrane helix</keyword>
<evidence type="ECO:0000256" key="7">
    <source>
        <dbReference type="ARBA" id="ARBA00023295"/>
    </source>
</evidence>
<keyword evidence="14" id="KW-1185">Reference proteome</keyword>
<keyword evidence="3" id="KW-0732">Signal</keyword>
<evidence type="ECO:0000256" key="2">
    <source>
        <dbReference type="ARBA" id="ARBA00012736"/>
    </source>
</evidence>
<dbReference type="AlphaFoldDB" id="A0A316YS24"/>
<dbReference type="FunFam" id="2.160.20.10:FF:000002">
    <property type="entry name" value="Endopolygalacturonase D"/>
    <property type="match status" value="1"/>
</dbReference>
<keyword evidence="4" id="KW-0677">Repeat</keyword>
<comment type="similarity">
    <text evidence="1 11">Belongs to the glycosyl hydrolase 28 family.</text>
</comment>
<dbReference type="SUPFAM" id="SSF51126">
    <property type="entry name" value="Pectin lyase-like"/>
    <property type="match status" value="1"/>
</dbReference>
<dbReference type="PANTHER" id="PTHR31884">
    <property type="entry name" value="POLYGALACTURONASE"/>
    <property type="match status" value="1"/>
</dbReference>
<dbReference type="RefSeq" id="XP_025379395.1">
    <property type="nucleotide sequence ID" value="XM_025524410.1"/>
</dbReference>
<evidence type="ECO:0000313" key="14">
    <source>
        <dbReference type="Proteomes" id="UP000245768"/>
    </source>
</evidence>
<dbReference type="PROSITE" id="PS00502">
    <property type="entry name" value="POLYGALACTURONASE"/>
    <property type="match status" value="1"/>
</dbReference>
<keyword evidence="7 11" id="KW-0326">Glycosidase</keyword>
<dbReference type="EC" id="3.2.1.15" evidence="2"/>
<gene>
    <name evidence="13" type="ORF">FA10DRAFT_292971</name>
</gene>
<keyword evidence="6" id="KW-1015">Disulfide bond</keyword>
<keyword evidence="12" id="KW-0472">Membrane</keyword>
<dbReference type="GO" id="GO:0045490">
    <property type="term" value="P:pectin catabolic process"/>
    <property type="evidence" value="ECO:0007669"/>
    <property type="project" value="UniProtKB-ARBA"/>
</dbReference>
<dbReference type="InterPro" id="IPR050434">
    <property type="entry name" value="Glycosyl_hydrlase_28"/>
</dbReference>
<dbReference type="GO" id="GO:0071555">
    <property type="term" value="P:cell wall organization"/>
    <property type="evidence" value="ECO:0007669"/>
    <property type="project" value="UniProtKB-KW"/>
</dbReference>
<dbReference type="GO" id="GO:0005576">
    <property type="term" value="C:extracellular region"/>
    <property type="evidence" value="ECO:0007669"/>
    <property type="project" value="TreeGrafter"/>
</dbReference>
<protein>
    <recommendedName>
        <fullName evidence="2">endo-polygalacturonase</fullName>
        <ecNumber evidence="2">3.2.1.15</ecNumber>
    </recommendedName>
</protein>
<accession>A0A316YS24</accession>
<sequence>MRPITHLRLPIALAFALSNCVFLMVSGAICTFTSYHVFTAANKGPCTSIILQDMFVPAGNTLDLSKVSAGTTITFAGKTTFGYQVWGGPLIYASGPITVTGARGHVINAGGAGWWDYKGDFGKKKPTTFSAYQMHDAKITWLNIINTPAQVFSIFDCHRLFVDHITIDNTAGFKQGALNTDGFDVGSSTNVTISNSNVVNQDDCLAVNSGSDIYFRGNTCSGGHGISVGSVGGRSVNTVNGVYVSDSYVINSENGVRVKTIVGATGFVNNVHFTNVHLTNIYQYGIAIEQDYHGGTPSGRPTGGVPISGLHIWDVTGTVTARATQIYIVCAVGACRGWDWGRIKIFGGTRTSACQNIPPSGFC</sequence>
<evidence type="ECO:0000256" key="1">
    <source>
        <dbReference type="ARBA" id="ARBA00008834"/>
    </source>
</evidence>
<dbReference type="STRING" id="215250.A0A316YS24"/>
<evidence type="ECO:0000256" key="4">
    <source>
        <dbReference type="ARBA" id="ARBA00022737"/>
    </source>
</evidence>
<dbReference type="SMART" id="SM00710">
    <property type="entry name" value="PbH1"/>
    <property type="match status" value="5"/>
</dbReference>
<dbReference type="InterPro" id="IPR011050">
    <property type="entry name" value="Pectin_lyase_fold/virulence"/>
</dbReference>
<evidence type="ECO:0000256" key="8">
    <source>
        <dbReference type="ARBA" id="ARBA00023316"/>
    </source>
</evidence>
<reference evidence="13 14" key="1">
    <citation type="journal article" date="2018" name="Mol. Biol. Evol.">
        <title>Broad Genomic Sampling Reveals a Smut Pathogenic Ancestry of the Fungal Clade Ustilaginomycotina.</title>
        <authorList>
            <person name="Kijpornyongpan T."/>
            <person name="Mondo S.J."/>
            <person name="Barry K."/>
            <person name="Sandor L."/>
            <person name="Lee J."/>
            <person name="Lipzen A."/>
            <person name="Pangilinan J."/>
            <person name="LaButti K."/>
            <person name="Hainaut M."/>
            <person name="Henrissat B."/>
            <person name="Grigoriev I.V."/>
            <person name="Spatafora J.W."/>
            <person name="Aime M.C."/>
        </authorList>
    </citation>
    <scope>NUCLEOTIDE SEQUENCE [LARGE SCALE GENOMIC DNA]</scope>
    <source>
        <strain evidence="13 14">MCA 4198</strain>
    </source>
</reference>
<evidence type="ECO:0000256" key="10">
    <source>
        <dbReference type="PROSITE-ProRule" id="PRU10052"/>
    </source>
</evidence>
<dbReference type="GeneID" id="37046326"/>
<evidence type="ECO:0000256" key="9">
    <source>
        <dbReference type="ARBA" id="ARBA00034074"/>
    </source>
</evidence>
<dbReference type="Gene3D" id="2.160.20.10">
    <property type="entry name" value="Single-stranded right-handed beta-helix, Pectin lyase-like"/>
    <property type="match status" value="1"/>
</dbReference>
<dbReference type="InterPro" id="IPR000743">
    <property type="entry name" value="Glyco_hydro_28"/>
</dbReference>
<evidence type="ECO:0000256" key="5">
    <source>
        <dbReference type="ARBA" id="ARBA00022801"/>
    </source>
</evidence>
<keyword evidence="12" id="KW-0812">Transmembrane</keyword>
<dbReference type="OrthoDB" id="1546079at2759"/>
<evidence type="ECO:0000313" key="13">
    <source>
        <dbReference type="EMBL" id="PWN92197.1"/>
    </source>
</evidence>
<evidence type="ECO:0000256" key="3">
    <source>
        <dbReference type="ARBA" id="ARBA00022729"/>
    </source>
</evidence>
<evidence type="ECO:0000256" key="6">
    <source>
        <dbReference type="ARBA" id="ARBA00023157"/>
    </source>
</evidence>
<evidence type="ECO:0000256" key="11">
    <source>
        <dbReference type="RuleBase" id="RU361169"/>
    </source>
</evidence>
<keyword evidence="5 11" id="KW-0378">Hydrolase</keyword>
<dbReference type="Proteomes" id="UP000245768">
    <property type="component" value="Unassembled WGS sequence"/>
</dbReference>
<proteinExistence type="inferred from homology"/>
<feature type="transmembrane region" description="Helical" evidence="12">
    <location>
        <begin position="12"/>
        <end position="38"/>
    </location>
</feature>
<comment type="catalytic activity">
    <reaction evidence="9">
        <text>(1,4-alpha-D-galacturonosyl)n+m + H2O = (1,4-alpha-D-galacturonosyl)n + (1,4-alpha-D-galacturonosyl)m.</text>
        <dbReference type="EC" id="3.2.1.15"/>
    </reaction>
</comment>
<dbReference type="Pfam" id="PF00295">
    <property type="entry name" value="Glyco_hydro_28"/>
    <property type="match status" value="1"/>
</dbReference>
<dbReference type="InParanoid" id="A0A316YS24"/>
<dbReference type="EMBL" id="KZ819635">
    <property type="protein sequence ID" value="PWN92197.1"/>
    <property type="molecule type" value="Genomic_DNA"/>
</dbReference>
<dbReference type="GO" id="GO:0004650">
    <property type="term" value="F:polygalacturonase activity"/>
    <property type="evidence" value="ECO:0007669"/>
    <property type="project" value="UniProtKB-EC"/>
</dbReference>
<dbReference type="PANTHER" id="PTHR31884:SF1">
    <property type="entry name" value="POLYGALACTURONASE"/>
    <property type="match status" value="1"/>
</dbReference>
<dbReference type="InterPro" id="IPR012334">
    <property type="entry name" value="Pectin_lyas_fold"/>
</dbReference>
<organism evidence="13 14">
    <name type="scientific">Acaromyces ingoldii</name>
    <dbReference type="NCBI Taxonomy" id="215250"/>
    <lineage>
        <taxon>Eukaryota</taxon>
        <taxon>Fungi</taxon>
        <taxon>Dikarya</taxon>
        <taxon>Basidiomycota</taxon>
        <taxon>Ustilaginomycotina</taxon>
        <taxon>Exobasidiomycetes</taxon>
        <taxon>Exobasidiales</taxon>
        <taxon>Cryptobasidiaceae</taxon>
        <taxon>Acaromyces</taxon>
    </lineage>
</organism>
<name>A0A316YS24_9BASI</name>
<feature type="active site" evidence="10">
    <location>
        <position position="224"/>
    </location>
</feature>